<dbReference type="EMBL" id="VIGC01000051">
    <property type="protein sequence ID" value="TQE93103.1"/>
    <property type="molecule type" value="Genomic_DNA"/>
</dbReference>
<dbReference type="GO" id="GO:0016491">
    <property type="term" value="F:oxidoreductase activity"/>
    <property type="evidence" value="ECO:0007669"/>
    <property type="project" value="InterPro"/>
</dbReference>
<evidence type="ECO:0000313" key="3">
    <source>
        <dbReference type="Proteomes" id="UP000317371"/>
    </source>
</evidence>
<protein>
    <submittedName>
        <fullName evidence="2">TlpA family protein disulfide reductase</fullName>
    </submittedName>
</protein>
<dbReference type="PROSITE" id="PS51352">
    <property type="entry name" value="THIOREDOXIN_2"/>
    <property type="match status" value="1"/>
</dbReference>
<dbReference type="InterPro" id="IPR000866">
    <property type="entry name" value="AhpC/TSA"/>
</dbReference>
<dbReference type="InterPro" id="IPR017937">
    <property type="entry name" value="Thioredoxin_CS"/>
</dbReference>
<dbReference type="SUPFAM" id="SSF52833">
    <property type="entry name" value="Thioredoxin-like"/>
    <property type="match status" value="1"/>
</dbReference>
<keyword evidence="3" id="KW-1185">Reference proteome</keyword>
<dbReference type="InterPro" id="IPR013766">
    <property type="entry name" value="Thioredoxin_domain"/>
</dbReference>
<name>A0A540VAH4_9CHLR</name>
<dbReference type="InterPro" id="IPR036249">
    <property type="entry name" value="Thioredoxin-like_sf"/>
</dbReference>
<dbReference type="PANTHER" id="PTHR42852:SF17">
    <property type="entry name" value="THIOREDOXIN-LIKE PROTEIN HI_1115"/>
    <property type="match status" value="1"/>
</dbReference>
<dbReference type="Pfam" id="PF00578">
    <property type="entry name" value="AhpC-TSA"/>
    <property type="match status" value="1"/>
</dbReference>
<sequence>MPPNFCRGIYARLYYAAQGGDVLMWLHNRFSFWFNGPGSTLSGDVSAGALRLTLLLLALLLAACGAPAAGQGSAPAPAQEAQLSVADLPAGIGRGFPLASAEGVDNRQTGLNTGDLAPNFRMEWADGSVLELHSLQGHPVMLNFWATWCGPCRLEMPEIVRQAQAHPELVVLAINVQEKEEAVRRFAEEFEMEMPVARDESGSVRTLYQLRGMPTSIFIDREGRIAATWAGLLTPDHLDELLARILSS</sequence>
<dbReference type="InterPro" id="IPR050553">
    <property type="entry name" value="Thioredoxin_ResA/DsbE_sf"/>
</dbReference>
<dbReference type="PROSITE" id="PS00194">
    <property type="entry name" value="THIOREDOXIN_1"/>
    <property type="match status" value="1"/>
</dbReference>
<organism evidence="2 3">
    <name type="scientific">Litorilinea aerophila</name>
    <dbReference type="NCBI Taxonomy" id="1204385"/>
    <lineage>
        <taxon>Bacteria</taxon>
        <taxon>Bacillati</taxon>
        <taxon>Chloroflexota</taxon>
        <taxon>Caldilineae</taxon>
        <taxon>Caldilineales</taxon>
        <taxon>Caldilineaceae</taxon>
        <taxon>Litorilinea</taxon>
    </lineage>
</organism>
<gene>
    <name evidence="2" type="ORF">FKZ61_22870</name>
</gene>
<dbReference type="PANTHER" id="PTHR42852">
    <property type="entry name" value="THIOL:DISULFIDE INTERCHANGE PROTEIN DSBE"/>
    <property type="match status" value="1"/>
</dbReference>
<dbReference type="Gene3D" id="3.40.30.10">
    <property type="entry name" value="Glutaredoxin"/>
    <property type="match status" value="1"/>
</dbReference>
<dbReference type="GO" id="GO:0016209">
    <property type="term" value="F:antioxidant activity"/>
    <property type="evidence" value="ECO:0007669"/>
    <property type="project" value="InterPro"/>
</dbReference>
<accession>A0A540VAH4</accession>
<dbReference type="AlphaFoldDB" id="A0A540VAH4"/>
<dbReference type="Proteomes" id="UP000317371">
    <property type="component" value="Unassembled WGS sequence"/>
</dbReference>
<evidence type="ECO:0000259" key="1">
    <source>
        <dbReference type="PROSITE" id="PS51352"/>
    </source>
</evidence>
<reference evidence="2 3" key="1">
    <citation type="submission" date="2019-06" db="EMBL/GenBank/DDBJ databases">
        <title>Genome sequence of Litorilinea aerophila BAA-2444.</title>
        <authorList>
            <person name="Maclea K.S."/>
            <person name="Maurais E.G."/>
            <person name="Iannazzi L.C."/>
        </authorList>
    </citation>
    <scope>NUCLEOTIDE SEQUENCE [LARGE SCALE GENOMIC DNA]</scope>
    <source>
        <strain evidence="2 3">ATCC BAA-2444</strain>
    </source>
</reference>
<dbReference type="InParanoid" id="A0A540VAH4"/>
<dbReference type="OrthoDB" id="25753at2"/>
<dbReference type="CDD" id="cd02966">
    <property type="entry name" value="TlpA_like_family"/>
    <property type="match status" value="1"/>
</dbReference>
<comment type="caution">
    <text evidence="2">The sequence shown here is derived from an EMBL/GenBank/DDBJ whole genome shotgun (WGS) entry which is preliminary data.</text>
</comment>
<feature type="domain" description="Thioredoxin" evidence="1">
    <location>
        <begin position="111"/>
        <end position="247"/>
    </location>
</feature>
<evidence type="ECO:0000313" key="2">
    <source>
        <dbReference type="EMBL" id="TQE93103.1"/>
    </source>
</evidence>
<proteinExistence type="predicted"/>